<keyword evidence="5" id="KW-0812">Transmembrane</keyword>
<feature type="domain" description="D-isomer specific 2-hydroxyacid dehydrogenase NAD-binding" evidence="7">
    <location>
        <begin position="158"/>
        <end position="345"/>
    </location>
</feature>
<proteinExistence type="inferred from homology"/>
<evidence type="ECO:0000256" key="3">
    <source>
        <dbReference type="ARBA" id="ARBA00023027"/>
    </source>
</evidence>
<dbReference type="PROSITE" id="PS00670">
    <property type="entry name" value="D_2_HYDROXYACID_DH_2"/>
    <property type="match status" value="1"/>
</dbReference>
<dbReference type="EMBL" id="CP006664">
    <property type="protein sequence ID" value="AIJ10228.1"/>
    <property type="molecule type" value="Genomic_DNA"/>
</dbReference>
<keyword evidence="5" id="KW-1133">Transmembrane helix</keyword>
<dbReference type="AlphaFoldDB" id="A0A076LUT6"/>
<dbReference type="FunFam" id="3.40.50.720:FF:000050">
    <property type="entry name" value="D-lactate dehydrogenase"/>
    <property type="match status" value="1"/>
</dbReference>
<sequence>MYPGGQWINLLPFKALTGKNDLHHTSPPILSTFSIFAMMITISAGGIFMKLAIYSTKQYDRKYIELVNKQFGFELEFFDFLLRPQTVKTAQGFDAVCIFVNDDGGREVLEQLAAMGIRIVALRCAGFNNVDLDAANALGIEVVRVPAYSPEAVAEHTVGMMLTLNRRIHRAYQRTRDANFSLEGLIGFNMHNRTAGVIGTGKIGIATMRILKGFGMRILAFDPYPNPQALELGAEYVDLKTLYAQSDVITLHCPLTPENHHLLNQDAFAQMKDGVMIINTSRGGLIDSCAAIDALKQQKIGALGMDVYENERDLFFEDKSNDVIQDDVFRRLSACHNVLFTGHQAFLTEEALISISLTTLQNIDDLIQHRHCPNRLTA</sequence>
<dbReference type="InterPro" id="IPR029753">
    <property type="entry name" value="D-isomer_DH_CS"/>
</dbReference>
<dbReference type="InterPro" id="IPR058205">
    <property type="entry name" value="D-LDH-like"/>
</dbReference>
<dbReference type="GO" id="GO:0051287">
    <property type="term" value="F:NAD binding"/>
    <property type="evidence" value="ECO:0007669"/>
    <property type="project" value="InterPro"/>
</dbReference>
<protein>
    <submittedName>
        <fullName evidence="8">D-lactate dehydrogenase</fullName>
        <ecNumber evidence="8">1.1.1.28</ecNumber>
    </submittedName>
</protein>
<organism evidence="8 9">
    <name type="scientific">Edwardsiella anguillarum ET080813</name>
    <dbReference type="NCBI Taxonomy" id="667120"/>
    <lineage>
        <taxon>Bacteria</taxon>
        <taxon>Pseudomonadati</taxon>
        <taxon>Pseudomonadota</taxon>
        <taxon>Gammaproteobacteria</taxon>
        <taxon>Enterobacterales</taxon>
        <taxon>Hafniaceae</taxon>
        <taxon>Edwardsiella</taxon>
    </lineage>
</organism>
<accession>A0A076LUT6</accession>
<dbReference type="KEGG" id="ete:ETEE_3817"/>
<evidence type="ECO:0000256" key="5">
    <source>
        <dbReference type="SAM" id="Phobius"/>
    </source>
</evidence>
<dbReference type="PANTHER" id="PTHR43026:SF1">
    <property type="entry name" value="2-HYDROXYACID DEHYDROGENASE HOMOLOG 1-RELATED"/>
    <property type="match status" value="1"/>
</dbReference>
<dbReference type="InterPro" id="IPR006139">
    <property type="entry name" value="D-isomer_2_OHA_DH_cat_dom"/>
</dbReference>
<keyword evidence="5" id="KW-0472">Membrane</keyword>
<keyword evidence="3" id="KW-0520">NAD</keyword>
<evidence type="ECO:0000256" key="2">
    <source>
        <dbReference type="ARBA" id="ARBA00023002"/>
    </source>
</evidence>
<evidence type="ECO:0000259" key="7">
    <source>
        <dbReference type="Pfam" id="PF02826"/>
    </source>
</evidence>
<dbReference type="CDD" id="cd12183">
    <property type="entry name" value="LDH_like_2"/>
    <property type="match status" value="1"/>
</dbReference>
<dbReference type="Proteomes" id="UP000028681">
    <property type="component" value="Chromosome"/>
</dbReference>
<evidence type="ECO:0000256" key="1">
    <source>
        <dbReference type="ARBA" id="ARBA00005854"/>
    </source>
</evidence>
<dbReference type="InterPro" id="IPR036291">
    <property type="entry name" value="NAD(P)-bd_dom_sf"/>
</dbReference>
<comment type="similarity">
    <text evidence="1 4">Belongs to the D-isomer specific 2-hydroxyacid dehydrogenase family.</text>
</comment>
<feature type="domain" description="D-isomer specific 2-hydroxyacid dehydrogenase catalytic" evidence="6">
    <location>
        <begin position="54"/>
        <end position="375"/>
    </location>
</feature>
<evidence type="ECO:0000256" key="4">
    <source>
        <dbReference type="RuleBase" id="RU003719"/>
    </source>
</evidence>
<dbReference type="InterPro" id="IPR006140">
    <property type="entry name" value="D-isomer_DH_NAD-bd"/>
</dbReference>
<dbReference type="HOGENOM" id="CLU_019796_1_1_6"/>
<gene>
    <name evidence="8" type="primary">ldhA</name>
    <name evidence="8" type="ORF">ETEE_3817</name>
</gene>
<dbReference type="InterPro" id="IPR029752">
    <property type="entry name" value="D-isomer_DH_CS1"/>
</dbReference>
<dbReference type="SUPFAM" id="SSF52283">
    <property type="entry name" value="Formate/glycerate dehydrogenase catalytic domain-like"/>
    <property type="match status" value="1"/>
</dbReference>
<dbReference type="Pfam" id="PF02826">
    <property type="entry name" value="2-Hacid_dh_C"/>
    <property type="match status" value="1"/>
</dbReference>
<dbReference type="EC" id="1.1.1.28" evidence="8"/>
<dbReference type="PROSITE" id="PS00065">
    <property type="entry name" value="D_2_HYDROXYACID_DH_1"/>
    <property type="match status" value="1"/>
</dbReference>
<dbReference type="Gene3D" id="3.40.50.720">
    <property type="entry name" value="NAD(P)-binding Rossmann-like Domain"/>
    <property type="match status" value="2"/>
</dbReference>
<dbReference type="SUPFAM" id="SSF51735">
    <property type="entry name" value="NAD(P)-binding Rossmann-fold domains"/>
    <property type="match status" value="1"/>
</dbReference>
<dbReference type="PANTHER" id="PTHR43026">
    <property type="entry name" value="2-HYDROXYACID DEHYDROGENASE HOMOLOG 1-RELATED"/>
    <property type="match status" value="1"/>
</dbReference>
<dbReference type="GO" id="GO:0008720">
    <property type="term" value="F:D-lactate dehydrogenase (NAD+) activity"/>
    <property type="evidence" value="ECO:0007669"/>
    <property type="project" value="UniProtKB-EC"/>
</dbReference>
<reference evidence="8 9" key="1">
    <citation type="journal article" date="2012" name="PLoS ONE">
        <title>Edwardsiella comparative phylogenomics reveal the new intra/inter-species taxonomic relationships, virulence evolution and niche adaptation mechanisms.</title>
        <authorList>
            <person name="Yang M."/>
            <person name="Lv Y."/>
            <person name="Xiao J."/>
            <person name="Wu H."/>
            <person name="Zheng H."/>
            <person name="Liu Q."/>
            <person name="Zhang Y."/>
            <person name="Wang Q."/>
        </authorList>
    </citation>
    <scope>NUCLEOTIDE SEQUENCE [LARGE SCALE GENOMIC DNA]</scope>
    <source>
        <strain evidence="9">080813</strain>
    </source>
</reference>
<name>A0A076LUT6_9GAMM</name>
<evidence type="ECO:0000259" key="6">
    <source>
        <dbReference type="Pfam" id="PF00389"/>
    </source>
</evidence>
<evidence type="ECO:0000313" key="8">
    <source>
        <dbReference type="EMBL" id="AIJ10228.1"/>
    </source>
</evidence>
<dbReference type="Pfam" id="PF00389">
    <property type="entry name" value="2-Hacid_dh"/>
    <property type="match status" value="1"/>
</dbReference>
<feature type="transmembrane region" description="Helical" evidence="5">
    <location>
        <begin position="29"/>
        <end position="53"/>
    </location>
</feature>
<evidence type="ECO:0000313" key="9">
    <source>
        <dbReference type="Proteomes" id="UP000028681"/>
    </source>
</evidence>
<keyword evidence="2 4" id="KW-0560">Oxidoreductase</keyword>
<dbReference type="PROSITE" id="PS00671">
    <property type="entry name" value="D_2_HYDROXYACID_DH_3"/>
    <property type="match status" value="1"/>
</dbReference>